<feature type="coiled-coil region" evidence="3">
    <location>
        <begin position="492"/>
        <end position="526"/>
    </location>
</feature>
<evidence type="ECO:0000313" key="4">
    <source>
        <dbReference type="EMBL" id="KAK4779411.1"/>
    </source>
</evidence>
<dbReference type="PANTHER" id="PTHR32054">
    <property type="entry name" value="HEAVY CHAIN, PUTATIVE, EXPRESSED-RELATED-RELATED"/>
    <property type="match status" value="1"/>
</dbReference>
<organism evidence="4 5">
    <name type="scientific">Trapa natans</name>
    <name type="common">Water chestnut</name>
    <dbReference type="NCBI Taxonomy" id="22666"/>
    <lineage>
        <taxon>Eukaryota</taxon>
        <taxon>Viridiplantae</taxon>
        <taxon>Streptophyta</taxon>
        <taxon>Embryophyta</taxon>
        <taxon>Tracheophyta</taxon>
        <taxon>Spermatophyta</taxon>
        <taxon>Magnoliopsida</taxon>
        <taxon>eudicotyledons</taxon>
        <taxon>Gunneridae</taxon>
        <taxon>Pentapetalae</taxon>
        <taxon>rosids</taxon>
        <taxon>malvids</taxon>
        <taxon>Myrtales</taxon>
        <taxon>Lythraceae</taxon>
        <taxon>Trapa</taxon>
    </lineage>
</organism>
<dbReference type="Proteomes" id="UP001346149">
    <property type="component" value="Unassembled WGS sequence"/>
</dbReference>
<evidence type="ECO:0000313" key="5">
    <source>
        <dbReference type="Proteomes" id="UP001346149"/>
    </source>
</evidence>
<dbReference type="Pfam" id="PF05701">
    <property type="entry name" value="WEMBL"/>
    <property type="match status" value="2"/>
</dbReference>
<feature type="coiled-coil region" evidence="3">
    <location>
        <begin position="372"/>
        <end position="441"/>
    </location>
</feature>
<dbReference type="GO" id="GO:0009904">
    <property type="term" value="P:chloroplast accumulation movement"/>
    <property type="evidence" value="ECO:0007669"/>
    <property type="project" value="TreeGrafter"/>
</dbReference>
<reference evidence="4 5" key="1">
    <citation type="journal article" date="2023" name="Hortic Res">
        <title>Pangenome of water caltrop reveals structural variations and asymmetric subgenome divergence after allopolyploidization.</title>
        <authorList>
            <person name="Zhang X."/>
            <person name="Chen Y."/>
            <person name="Wang L."/>
            <person name="Yuan Y."/>
            <person name="Fang M."/>
            <person name="Shi L."/>
            <person name="Lu R."/>
            <person name="Comes H.P."/>
            <person name="Ma Y."/>
            <person name="Chen Y."/>
            <person name="Huang G."/>
            <person name="Zhou Y."/>
            <person name="Zheng Z."/>
            <person name="Qiu Y."/>
        </authorList>
    </citation>
    <scope>NUCLEOTIDE SEQUENCE [LARGE SCALE GENOMIC DNA]</scope>
    <source>
        <tissue evidence="4">Mature leaves and different stages of flower and fruit</tissue>
    </source>
</reference>
<comment type="similarity">
    <text evidence="1">Belongs to the WEB family.</text>
</comment>
<keyword evidence="2 3" id="KW-0175">Coiled coil</keyword>
<keyword evidence="5" id="KW-1185">Reference proteome</keyword>
<dbReference type="GO" id="GO:0005829">
    <property type="term" value="C:cytosol"/>
    <property type="evidence" value="ECO:0007669"/>
    <property type="project" value="TreeGrafter"/>
</dbReference>
<evidence type="ECO:0008006" key="6">
    <source>
        <dbReference type="Google" id="ProtNLM"/>
    </source>
</evidence>
<feature type="coiled-coil region" evidence="3">
    <location>
        <begin position="59"/>
        <end position="100"/>
    </location>
</feature>
<protein>
    <recommendedName>
        <fullName evidence="6">WEB family protein</fullName>
    </recommendedName>
</protein>
<evidence type="ECO:0000256" key="2">
    <source>
        <dbReference type="ARBA" id="ARBA00023054"/>
    </source>
</evidence>
<dbReference type="GO" id="GO:0009903">
    <property type="term" value="P:chloroplast avoidance movement"/>
    <property type="evidence" value="ECO:0007669"/>
    <property type="project" value="TreeGrafter"/>
</dbReference>
<dbReference type="EMBL" id="JAXQNO010000017">
    <property type="protein sequence ID" value="KAK4779411.1"/>
    <property type="molecule type" value="Genomic_DNA"/>
</dbReference>
<sequence>MVARDYQKSAGSTKVEVGEIETRAPFQSVKDAVSLFGEGAFSGEKHPIRKIKSQSAERILAKETQVHLVQKELNKLKEQLENAETTKAQVLDELEKSKRTKDDLVHKLNMVTESKEQAIKQTETTESLAKHLKVENSNGYTLTNDSWKRDLESTQEQYTTDMKSIAFKQVEDAELAAKANMVKVGEIKKEISAIQETLSQVKLATFQAQWDQARIFEENDVQRLLIKDTLEESARELLTMKKEYDPEIAQNLEANFTETGRQIGSVKKQMETVNSYDLDSVRIVTLELDEAKGWLKKVAEEERSLWSLLESLKVELENAKKEHSELKEKEAETESVVGNLHVKLRKSRSELEACLAEESKGKGSSCEMIAILHQLISETENARKIAEEMKKKAESLKKEAEATKIALKEAEQRLRFALEEAEEAKVDEATALDEIKNLSERTTAARASTFESDAKITISKDEFISLRQKVEELDKLAEMKVVAAIAQVEAVKASENEALKRLDATRKEIEEMKAKTEAALKRATMAEAAKRAVEGELRRWWEREQKKADEASTRINTISYDSCTQNYKVQKQQYYQPGKLYHVESPEKKKTLVSKKVLRTNLSGIFNRKKRQVESSSLSYLPGEKPQ</sequence>
<dbReference type="PANTHER" id="PTHR32054:SF3">
    <property type="entry name" value="HEAVY CHAIN, PUTATIVE, EXPRESSED-RELATED"/>
    <property type="match status" value="1"/>
</dbReference>
<dbReference type="AlphaFoldDB" id="A0AAN7L5B8"/>
<proteinExistence type="inferred from homology"/>
<feature type="coiled-coil region" evidence="3">
    <location>
        <begin position="309"/>
        <end position="336"/>
    </location>
</feature>
<evidence type="ECO:0000256" key="1">
    <source>
        <dbReference type="ARBA" id="ARBA00005485"/>
    </source>
</evidence>
<comment type="caution">
    <text evidence="4">The sequence shown here is derived from an EMBL/GenBank/DDBJ whole genome shotgun (WGS) entry which is preliminary data.</text>
</comment>
<accession>A0AAN7L5B8</accession>
<name>A0AAN7L5B8_TRANT</name>
<dbReference type="InterPro" id="IPR008545">
    <property type="entry name" value="Web"/>
</dbReference>
<gene>
    <name evidence="4" type="ORF">SAY86_006939</name>
</gene>
<evidence type="ECO:0000256" key="3">
    <source>
        <dbReference type="SAM" id="Coils"/>
    </source>
</evidence>